<organism evidence="1 2">
    <name type="scientific">Spiromyces aspiralis</name>
    <dbReference type="NCBI Taxonomy" id="68401"/>
    <lineage>
        <taxon>Eukaryota</taxon>
        <taxon>Fungi</taxon>
        <taxon>Fungi incertae sedis</taxon>
        <taxon>Zoopagomycota</taxon>
        <taxon>Kickxellomycotina</taxon>
        <taxon>Kickxellomycetes</taxon>
        <taxon>Kickxellales</taxon>
        <taxon>Kickxellaceae</taxon>
        <taxon>Spiromyces</taxon>
    </lineage>
</organism>
<proteinExistence type="predicted"/>
<reference evidence="1" key="1">
    <citation type="submission" date="2022-06" db="EMBL/GenBank/DDBJ databases">
        <title>Phylogenomic reconstructions and comparative analyses of Kickxellomycotina fungi.</title>
        <authorList>
            <person name="Reynolds N.K."/>
            <person name="Stajich J.E."/>
            <person name="Barry K."/>
            <person name="Grigoriev I.V."/>
            <person name="Crous P."/>
            <person name="Smith M.E."/>
        </authorList>
    </citation>
    <scope>NUCLEOTIDE SEQUENCE</scope>
    <source>
        <strain evidence="1">RSA 2271</strain>
    </source>
</reference>
<sequence>MAIRTMSYMQVEQVLESLVIPLRHAIRDKDPYVRKTAAMAVLKLCMHDRALAEEENFLNMLKGLLADPNPSVVANAVAALVEISERSPNIKLKLNMKISARLIAALNECNEWGQVYILESLMYIIPQQESDAESIIERITPRLQHSNASVVLTAVKVIIYMMNYISNIDELRRICKKMSPPLVTLLNSGFEVQYITLRNIQLILQRWPTVLDSQLRDFFCKYDDPIYVKLAKLEIILRLTTESNVAVVLSELAEYASEVDVDFVRKAVRSIGRVAIKIESVADSCIETLMSLIQTKVNYVLQEAIIVIRDIFRKYPNRYEGVIGTLCENLDHLDEPEARAAMVWIIGQYADRIDRPEEVLEGFLDKFLDEPAEVQLALLTATIKLFITRPTAGQDLVPKVLKWATEDVDNPDLRDRGFIYWRLLSTDPEAAREIVLSDKPKITTEADNMDPLLLEELLLHASTLSALYHKPPNMFINSAKRRALPESAVLHRLRVDLPESSPSVQGEPQRRSEVGVPAPSVTGESIDSVGIEADQFGASPLVLSLSTASRANQNMQSLNPYLDNVDGALRAGSNYFGGTEGKDGQGQQADDFGVFDSRGGGQGGATSANMQDLLGLDLLGDAQATSAVNIHGMTGFANSFSDVAITPMSVALSASDAGSAFSARMPAPGRLGTASSNSNNNSSGPTTDQTLDRVFGSLSLEGTSGDGNVATQPTTLRNAFTNSFSPTAPLFRPENSLAPTLSPSSSGIDTLTKSPAIAPLASQVTEIMWSSLSPTAPNPTTGQAALHVPSRKVLLAGQQASGLEIVGTFARRQGQMQMELTFANRGAVPLGDFAIQFNSNYFGIVPAAPLMLPVAQLLPGSTCETVLPLMTGGPTQLMTPVTNLQVAIKCTLGIFYFQTQYSFHILFVEDGKLEQNAFLQLWRTLPDQQKQTRLNQQLPLMSIDDIRNKLNMNNVFTVAQRQISHSINFYVCAKLGDGTVFVSEVKFENNFGTTTATTKSNNPALIDAFQIALLDILAASSSF</sequence>
<dbReference type="Proteomes" id="UP001145114">
    <property type="component" value="Unassembled WGS sequence"/>
</dbReference>
<comment type="caution">
    <text evidence="1">The sequence shown here is derived from an EMBL/GenBank/DDBJ whole genome shotgun (WGS) entry which is preliminary data.</text>
</comment>
<keyword evidence="2" id="KW-1185">Reference proteome</keyword>
<protein>
    <submittedName>
        <fullName evidence="1">Uncharacterized protein</fullName>
    </submittedName>
</protein>
<evidence type="ECO:0000313" key="1">
    <source>
        <dbReference type="EMBL" id="KAJ1675401.1"/>
    </source>
</evidence>
<gene>
    <name evidence="1" type="ORF">EV182_001344</name>
</gene>
<accession>A0ACC1HJA0</accession>
<evidence type="ECO:0000313" key="2">
    <source>
        <dbReference type="Proteomes" id="UP001145114"/>
    </source>
</evidence>
<name>A0ACC1HJA0_9FUNG</name>
<dbReference type="EMBL" id="JAMZIH010005324">
    <property type="protein sequence ID" value="KAJ1675401.1"/>
    <property type="molecule type" value="Genomic_DNA"/>
</dbReference>